<dbReference type="SUPFAM" id="SSF48300">
    <property type="entry name" value="Ribosomal protein L7/12, oligomerisation (N-terminal) domain"/>
    <property type="match status" value="1"/>
</dbReference>
<dbReference type="GO" id="GO:0005762">
    <property type="term" value="C:mitochondrial large ribosomal subunit"/>
    <property type="evidence" value="ECO:0007669"/>
    <property type="project" value="TreeGrafter"/>
</dbReference>
<reference evidence="5 6" key="1">
    <citation type="submission" date="2015-12" db="EMBL/GenBank/DDBJ databases">
        <title>Draft genome sequence of Moniliophthora roreri, the causal agent of frosty pod rot of cacao.</title>
        <authorList>
            <person name="Aime M.C."/>
            <person name="Diaz-Valderrama J.R."/>
            <person name="Kijpornyongpan T."/>
            <person name="Phillips-Mora W."/>
        </authorList>
    </citation>
    <scope>NUCLEOTIDE SEQUENCE [LARGE SCALE GENOMIC DNA]</scope>
    <source>
        <strain evidence="5 6">MCA 2952</strain>
    </source>
</reference>
<dbReference type="InterPro" id="IPR014719">
    <property type="entry name" value="Ribosomal_bL12_C/ClpS-like"/>
</dbReference>
<dbReference type="InterPro" id="IPR036235">
    <property type="entry name" value="Ribosomal_bL12_oligo_N_sf"/>
</dbReference>
<dbReference type="GO" id="GO:0003729">
    <property type="term" value="F:mRNA binding"/>
    <property type="evidence" value="ECO:0007669"/>
    <property type="project" value="TreeGrafter"/>
</dbReference>
<dbReference type="GO" id="GO:0006412">
    <property type="term" value="P:translation"/>
    <property type="evidence" value="ECO:0007669"/>
    <property type="project" value="InterPro"/>
</dbReference>
<dbReference type="GO" id="GO:0003735">
    <property type="term" value="F:structural constituent of ribosome"/>
    <property type="evidence" value="ECO:0007669"/>
    <property type="project" value="InterPro"/>
</dbReference>
<evidence type="ECO:0000259" key="4">
    <source>
        <dbReference type="Pfam" id="PF00542"/>
    </source>
</evidence>
<organism evidence="5 6">
    <name type="scientific">Moniliophthora roreri</name>
    <name type="common">Frosty pod rot fungus</name>
    <name type="synonym">Monilia roreri</name>
    <dbReference type="NCBI Taxonomy" id="221103"/>
    <lineage>
        <taxon>Eukaryota</taxon>
        <taxon>Fungi</taxon>
        <taxon>Dikarya</taxon>
        <taxon>Basidiomycota</taxon>
        <taxon>Agaricomycotina</taxon>
        <taxon>Agaricomycetes</taxon>
        <taxon>Agaricomycetidae</taxon>
        <taxon>Agaricales</taxon>
        <taxon>Marasmiineae</taxon>
        <taxon>Marasmiaceae</taxon>
        <taxon>Moniliophthora</taxon>
    </lineage>
</organism>
<evidence type="ECO:0000313" key="6">
    <source>
        <dbReference type="Proteomes" id="UP000054988"/>
    </source>
</evidence>
<proteinExistence type="inferred from homology"/>
<dbReference type="HAMAP" id="MF_00368">
    <property type="entry name" value="Ribosomal_bL12"/>
    <property type="match status" value="1"/>
</dbReference>
<dbReference type="PANTHER" id="PTHR45987:SF4">
    <property type="entry name" value="LARGE RIBOSOMAL SUBUNIT PROTEIN BL12M"/>
    <property type="match status" value="1"/>
</dbReference>
<sequence length="201" mass="21785">MVYQLVHRVVAQASSALFHEHHELHSLPRQSCCNSSQFLAVSNAFVGNRSSRITTTSRRCLATEAPSEHVPSKDANINKIVEDISQLTLLQAADLSRLNIQEIAMPAAAPAAASSAAPADEPAAEQPAEKTIFNVKLESFDAASKPKVIREVKAMIPNLTLIDAKKLVESLPQTLKENIPKEDAEKLQKAFEALGAVVKLE</sequence>
<dbReference type="InterPro" id="IPR013823">
    <property type="entry name" value="Ribosomal_bL12_C"/>
</dbReference>
<dbReference type="eggNOG" id="KOG1715">
    <property type="taxonomic scope" value="Eukaryota"/>
</dbReference>
<evidence type="ECO:0000313" key="5">
    <source>
        <dbReference type="EMBL" id="KTB36959.1"/>
    </source>
</evidence>
<protein>
    <recommendedName>
        <fullName evidence="4">Large ribosomal subunit protein bL12 C-terminal domain-containing protein</fullName>
    </recommendedName>
</protein>
<keyword evidence="3" id="KW-0687">Ribonucleoprotein</keyword>
<keyword evidence="2" id="KW-0689">Ribosomal protein</keyword>
<dbReference type="FunFam" id="3.30.1390.10:FF:000001">
    <property type="entry name" value="50S ribosomal protein L7/L12"/>
    <property type="match status" value="1"/>
</dbReference>
<gene>
    <name evidence="5" type="ORF">WG66_10415</name>
</gene>
<dbReference type="EMBL" id="LATX01001871">
    <property type="protein sequence ID" value="KTB36959.1"/>
    <property type="molecule type" value="Genomic_DNA"/>
</dbReference>
<feature type="domain" description="Large ribosomal subunit protein bL12 C-terminal" evidence="4">
    <location>
        <begin position="133"/>
        <end position="201"/>
    </location>
</feature>
<accession>A0A0W0FKX1</accession>
<evidence type="ECO:0000256" key="1">
    <source>
        <dbReference type="ARBA" id="ARBA00007197"/>
    </source>
</evidence>
<dbReference type="InterPro" id="IPR000206">
    <property type="entry name" value="Ribosomal_bL12"/>
</dbReference>
<dbReference type="Proteomes" id="UP000054988">
    <property type="component" value="Unassembled WGS sequence"/>
</dbReference>
<dbReference type="Gene3D" id="3.30.1390.10">
    <property type="match status" value="1"/>
</dbReference>
<evidence type="ECO:0000256" key="3">
    <source>
        <dbReference type="ARBA" id="ARBA00023274"/>
    </source>
</evidence>
<evidence type="ECO:0000256" key="2">
    <source>
        <dbReference type="ARBA" id="ARBA00022980"/>
    </source>
</evidence>
<dbReference type="SUPFAM" id="SSF54736">
    <property type="entry name" value="ClpS-like"/>
    <property type="match status" value="1"/>
</dbReference>
<name>A0A0W0FKX1_MONRR</name>
<dbReference type="AlphaFoldDB" id="A0A0W0FKX1"/>
<comment type="similarity">
    <text evidence="1">Belongs to the bacterial ribosomal protein bL12 family.</text>
</comment>
<comment type="caution">
    <text evidence="5">The sequence shown here is derived from an EMBL/GenBank/DDBJ whole genome shotgun (WGS) entry which is preliminary data.</text>
</comment>
<dbReference type="PANTHER" id="PTHR45987">
    <property type="entry name" value="39S RIBOSOMAL PROTEIN L12"/>
    <property type="match status" value="1"/>
</dbReference>
<dbReference type="Pfam" id="PF00542">
    <property type="entry name" value="Ribosomal_L12"/>
    <property type="match status" value="1"/>
</dbReference>